<evidence type="ECO:0000256" key="1">
    <source>
        <dbReference type="ARBA" id="ARBA00023015"/>
    </source>
</evidence>
<dbReference type="PANTHER" id="PTHR43280">
    <property type="entry name" value="ARAC-FAMILY TRANSCRIPTIONAL REGULATOR"/>
    <property type="match status" value="1"/>
</dbReference>
<dbReference type="CDD" id="cd17536">
    <property type="entry name" value="REC_YesN-like"/>
    <property type="match status" value="1"/>
</dbReference>
<dbReference type="Gene3D" id="1.10.10.60">
    <property type="entry name" value="Homeodomain-like"/>
    <property type="match status" value="2"/>
</dbReference>
<dbReference type="Pfam" id="PF12833">
    <property type="entry name" value="HTH_18"/>
    <property type="match status" value="1"/>
</dbReference>
<dbReference type="Gene3D" id="3.30.70.270">
    <property type="match status" value="1"/>
</dbReference>
<keyword evidence="1" id="KW-0805">Transcription regulation</keyword>
<feature type="modified residue" description="4-aspartylphosphate" evidence="4">
    <location>
        <position position="56"/>
    </location>
</feature>
<dbReference type="InterPro" id="IPR001789">
    <property type="entry name" value="Sig_transdc_resp-reg_receiver"/>
</dbReference>
<comment type="caution">
    <text evidence="7">The sequence shown here is derived from an EMBL/GenBank/DDBJ whole genome shotgun (WGS) entry which is preliminary data.</text>
</comment>
<dbReference type="GO" id="GO:0043565">
    <property type="term" value="F:sequence-specific DNA binding"/>
    <property type="evidence" value="ECO:0007669"/>
    <property type="project" value="InterPro"/>
</dbReference>
<gene>
    <name evidence="7" type="ORF">H7C18_08340</name>
</gene>
<keyword evidence="4" id="KW-0597">Phosphoprotein</keyword>
<dbReference type="RefSeq" id="WP_185128564.1">
    <property type="nucleotide sequence ID" value="NZ_JACJVO010000009.1"/>
</dbReference>
<evidence type="ECO:0000256" key="2">
    <source>
        <dbReference type="ARBA" id="ARBA00023125"/>
    </source>
</evidence>
<dbReference type="InterPro" id="IPR011006">
    <property type="entry name" value="CheY-like_superfamily"/>
</dbReference>
<dbReference type="InterPro" id="IPR018060">
    <property type="entry name" value="HTH_AraC"/>
</dbReference>
<protein>
    <submittedName>
        <fullName evidence="7">Helix-turn-helix domain-containing protein</fullName>
    </submittedName>
</protein>
<accession>A0A7X0SJ28</accession>
<dbReference type="Proteomes" id="UP000564644">
    <property type="component" value="Unassembled WGS sequence"/>
</dbReference>
<dbReference type="PROSITE" id="PS01124">
    <property type="entry name" value="HTH_ARAC_FAMILY_2"/>
    <property type="match status" value="1"/>
</dbReference>
<feature type="domain" description="HTH araC/xylS-type" evidence="5">
    <location>
        <begin position="429"/>
        <end position="527"/>
    </location>
</feature>
<dbReference type="SMART" id="SM00448">
    <property type="entry name" value="REC"/>
    <property type="match status" value="1"/>
</dbReference>
<keyword evidence="2" id="KW-0238">DNA-binding</keyword>
<reference evidence="7 8" key="1">
    <citation type="submission" date="2020-08" db="EMBL/GenBank/DDBJ databases">
        <title>Cohnella phylogeny.</title>
        <authorList>
            <person name="Dunlap C."/>
        </authorList>
    </citation>
    <scope>NUCLEOTIDE SEQUENCE [LARGE SCALE GENOMIC DNA]</scope>
    <source>
        <strain evidence="7 8">CBP 2801</strain>
    </source>
</reference>
<evidence type="ECO:0000259" key="6">
    <source>
        <dbReference type="PROSITE" id="PS50110"/>
    </source>
</evidence>
<dbReference type="Pfam" id="PF00072">
    <property type="entry name" value="Response_reg"/>
    <property type="match status" value="1"/>
</dbReference>
<dbReference type="GO" id="GO:0003700">
    <property type="term" value="F:DNA-binding transcription factor activity"/>
    <property type="evidence" value="ECO:0007669"/>
    <property type="project" value="InterPro"/>
</dbReference>
<proteinExistence type="predicted"/>
<dbReference type="SMART" id="SM00342">
    <property type="entry name" value="HTH_ARAC"/>
    <property type="match status" value="1"/>
</dbReference>
<name>A0A7X0SJ28_9BACL</name>
<keyword evidence="3" id="KW-0804">Transcription</keyword>
<evidence type="ECO:0000259" key="5">
    <source>
        <dbReference type="PROSITE" id="PS01124"/>
    </source>
</evidence>
<dbReference type="AlphaFoldDB" id="A0A7X0SJ28"/>
<sequence length="545" mass="62634">MLNVMIVEDEMLVRLGFKNTVPWEKYGMSVCADAANGREAWELYNGGLRPDIIVTDLLMPEMDGLELIRRIRGVDSRTRIVILSCMEDFHLVRQAMNMGVSNYMLKLTMTAEEIASVLTQVKDELGVRESIEANKGIIRNPDYLKENVLKNYVFYQLYSEEEFTRHIAKLKLRLHPERLVVCRMEIDRFEQVREKFRDEKGELIRATILNVLNEQLDQSQRGEAISDGDRCYLLLFSFPDVVSEAKIHEELVWLLQQIQKVMKRFFNVSVTIGVSGIRNEYVSMKALYRESLEAAKRKFFHGTGHILFQLQPEREATEGAGRKLDELLGGGADETDRMRRDLKEIADKFVSSGQLRSEADVRKLFVRLLHAPAGREDVGAQEAAMLIAEYGEAIRKGETLDEICETFGRYLTELADMRGSRKRLSKEIAQAVQYVQEHHHTNISLPQLAEWLQLSPNYLSGLFKKELNVNFTDYVNRVRLEKAKELLLSTNLKSYEIAERTGFADDSYFSRMFLKHVGVRPNGFRRLWVHDRIAGGAGAGDGHDR</sequence>
<evidence type="ECO:0000313" key="8">
    <source>
        <dbReference type="Proteomes" id="UP000564644"/>
    </source>
</evidence>
<dbReference type="SUPFAM" id="SSF52172">
    <property type="entry name" value="CheY-like"/>
    <property type="match status" value="1"/>
</dbReference>
<organism evidence="7 8">
    <name type="scientific">Cohnella zeiphila</name>
    <dbReference type="NCBI Taxonomy" id="2761120"/>
    <lineage>
        <taxon>Bacteria</taxon>
        <taxon>Bacillati</taxon>
        <taxon>Bacillota</taxon>
        <taxon>Bacilli</taxon>
        <taxon>Bacillales</taxon>
        <taxon>Paenibacillaceae</taxon>
        <taxon>Cohnella</taxon>
    </lineage>
</organism>
<keyword evidence="8" id="KW-1185">Reference proteome</keyword>
<dbReference type="PANTHER" id="PTHR43280:SF2">
    <property type="entry name" value="HTH-TYPE TRANSCRIPTIONAL REGULATOR EXSA"/>
    <property type="match status" value="1"/>
</dbReference>
<dbReference type="PROSITE" id="PS50110">
    <property type="entry name" value="RESPONSE_REGULATORY"/>
    <property type="match status" value="1"/>
</dbReference>
<evidence type="ECO:0000256" key="4">
    <source>
        <dbReference type="PROSITE-ProRule" id="PRU00169"/>
    </source>
</evidence>
<dbReference type="InterPro" id="IPR009057">
    <property type="entry name" value="Homeodomain-like_sf"/>
</dbReference>
<evidence type="ECO:0000256" key="3">
    <source>
        <dbReference type="ARBA" id="ARBA00023163"/>
    </source>
</evidence>
<dbReference type="EMBL" id="JACJVO010000009">
    <property type="protein sequence ID" value="MBB6730910.1"/>
    <property type="molecule type" value="Genomic_DNA"/>
</dbReference>
<dbReference type="GO" id="GO:0000160">
    <property type="term" value="P:phosphorelay signal transduction system"/>
    <property type="evidence" value="ECO:0007669"/>
    <property type="project" value="InterPro"/>
</dbReference>
<dbReference type="Gene3D" id="3.40.50.2300">
    <property type="match status" value="1"/>
</dbReference>
<feature type="domain" description="Response regulatory" evidence="6">
    <location>
        <begin position="3"/>
        <end position="121"/>
    </location>
</feature>
<dbReference type="SUPFAM" id="SSF46689">
    <property type="entry name" value="Homeodomain-like"/>
    <property type="match status" value="2"/>
</dbReference>
<dbReference type="InterPro" id="IPR043128">
    <property type="entry name" value="Rev_trsase/Diguanyl_cyclase"/>
</dbReference>
<evidence type="ECO:0000313" key="7">
    <source>
        <dbReference type="EMBL" id="MBB6730910.1"/>
    </source>
</evidence>